<organism evidence="2 3">
    <name type="scientific">Prorocentrum cordatum</name>
    <dbReference type="NCBI Taxonomy" id="2364126"/>
    <lineage>
        <taxon>Eukaryota</taxon>
        <taxon>Sar</taxon>
        <taxon>Alveolata</taxon>
        <taxon>Dinophyceae</taxon>
        <taxon>Prorocentrales</taxon>
        <taxon>Prorocentraceae</taxon>
        <taxon>Prorocentrum</taxon>
    </lineage>
</organism>
<reference evidence="2" key="1">
    <citation type="submission" date="2023-10" db="EMBL/GenBank/DDBJ databases">
        <authorList>
            <person name="Chen Y."/>
            <person name="Shah S."/>
            <person name="Dougan E. K."/>
            <person name="Thang M."/>
            <person name="Chan C."/>
        </authorList>
    </citation>
    <scope>NUCLEOTIDE SEQUENCE [LARGE SCALE GENOMIC DNA]</scope>
</reference>
<name>A0ABN9Q8W6_9DINO</name>
<gene>
    <name evidence="2" type="ORF">PCOR1329_LOCUS9001</name>
</gene>
<comment type="caution">
    <text evidence="2">The sequence shown here is derived from an EMBL/GenBank/DDBJ whole genome shotgun (WGS) entry which is preliminary data.</text>
</comment>
<sequence length="106" mass="11323">MGCALRRRRAAASAGGEGGCGAEGPSASLYATPEMLRLLASAPMASAFEQDVRELEREFGVRVLRGACSLLWRGAVGRHARALGEPCGTCCASTSRRRRLRRPLHP</sequence>
<evidence type="ECO:0000313" key="3">
    <source>
        <dbReference type="Proteomes" id="UP001189429"/>
    </source>
</evidence>
<dbReference type="Proteomes" id="UP001189429">
    <property type="component" value="Unassembled WGS sequence"/>
</dbReference>
<feature type="non-terminal residue" evidence="2">
    <location>
        <position position="106"/>
    </location>
</feature>
<accession>A0ABN9Q8W6</accession>
<protein>
    <submittedName>
        <fullName evidence="2">Uncharacterized protein</fullName>
    </submittedName>
</protein>
<evidence type="ECO:0000313" key="2">
    <source>
        <dbReference type="EMBL" id="CAK0800988.1"/>
    </source>
</evidence>
<proteinExistence type="predicted"/>
<feature type="compositionally biased region" description="Basic residues" evidence="1">
    <location>
        <begin position="1"/>
        <end position="10"/>
    </location>
</feature>
<keyword evidence="3" id="KW-1185">Reference proteome</keyword>
<dbReference type="EMBL" id="CAUYUJ010002485">
    <property type="protein sequence ID" value="CAK0800988.1"/>
    <property type="molecule type" value="Genomic_DNA"/>
</dbReference>
<evidence type="ECO:0000256" key="1">
    <source>
        <dbReference type="SAM" id="MobiDB-lite"/>
    </source>
</evidence>
<feature type="region of interest" description="Disordered" evidence="1">
    <location>
        <begin position="1"/>
        <end position="23"/>
    </location>
</feature>